<accession>A0ABN4YJC4</accession>
<keyword evidence="5" id="KW-1185">Reference proteome</keyword>
<evidence type="ECO:0000259" key="3">
    <source>
        <dbReference type="Pfam" id="PF01103"/>
    </source>
</evidence>
<proteinExistence type="predicted"/>
<gene>
    <name evidence="4" type="ORF">SJ2017_1355</name>
</gene>
<dbReference type="RefSeq" id="WP_244899780.1">
    <property type="nucleotide sequence ID" value="NZ_CP020472.1"/>
</dbReference>
<dbReference type="Proteomes" id="UP000191820">
    <property type="component" value="Chromosome"/>
</dbReference>
<sequence>MMKKRRYDGLITLTNQTRVLTIFASALFLLFIPSTFAASANVKSAVNRSETPNTGTEKLLLPYVFSTDSMGLNIGLGAMVSGYHQEQMTIGGTVYGGDVSYGAGGGVWNYKIPKTERFFLSVYGFLGYYPQQKAYAGGASNFIPADTPLPGSNDSSNEQFLQADGSSNWWEIKLEYALPIGATRDKGQVTYELTNGLLTSKPSGGDKWNPFESGATVAVLRQFNRYESYEFEDEELDGTIHALELGLLYDNTDFSINPSYGSKQYVAISHDSGWLESVDSWTFIEFEASKYFSFGESDYASQRILAMNFWTGYSPSWELEYDEAGARKVNNNAPYSEGASLGGFYRMRGFDNNRFHDKASIYATAEYRYTFKYNPIEDVNWLKFLRLDWFQLVGFVEAGRVGESYTASELLTDIKYDYEVSLRALTAGIVVRLDVAQSDESTNAWVMVDHPF</sequence>
<name>A0ABN4YJC4_9GAMM</name>
<dbReference type="InterPro" id="IPR000184">
    <property type="entry name" value="Bac_surfAg_D15"/>
</dbReference>
<evidence type="ECO:0000256" key="2">
    <source>
        <dbReference type="ARBA" id="ARBA00023136"/>
    </source>
</evidence>
<evidence type="ECO:0000313" key="5">
    <source>
        <dbReference type="Proteomes" id="UP000191820"/>
    </source>
</evidence>
<protein>
    <submittedName>
        <fullName evidence="4">Membrane protein</fullName>
    </submittedName>
</protein>
<feature type="domain" description="Bacterial surface antigen (D15)" evidence="3">
    <location>
        <begin position="231"/>
        <end position="436"/>
    </location>
</feature>
<evidence type="ECO:0000256" key="1">
    <source>
        <dbReference type="ARBA" id="ARBA00004370"/>
    </source>
</evidence>
<keyword evidence="2" id="KW-0472">Membrane</keyword>
<reference evidence="4 5" key="1">
    <citation type="submission" date="2017-03" db="EMBL/GenBank/DDBJ databases">
        <title>Genome sequencing of Shewanella japonica KCTC 22435.</title>
        <authorList>
            <person name="Kim K.M."/>
        </authorList>
    </citation>
    <scope>NUCLEOTIDE SEQUENCE [LARGE SCALE GENOMIC DNA]</scope>
    <source>
        <strain evidence="4 5">KCTC 22435</strain>
    </source>
</reference>
<comment type="subcellular location">
    <subcellularLocation>
        <location evidence="1">Membrane</location>
    </subcellularLocation>
</comment>
<evidence type="ECO:0000313" key="4">
    <source>
        <dbReference type="EMBL" id="ARD21679.1"/>
    </source>
</evidence>
<dbReference type="EMBL" id="CP020472">
    <property type="protein sequence ID" value="ARD21679.1"/>
    <property type="molecule type" value="Genomic_DNA"/>
</dbReference>
<dbReference type="Pfam" id="PF01103">
    <property type="entry name" value="Omp85"/>
    <property type="match status" value="1"/>
</dbReference>
<organism evidence="4 5">
    <name type="scientific">Shewanella japonica</name>
    <dbReference type="NCBI Taxonomy" id="93973"/>
    <lineage>
        <taxon>Bacteria</taxon>
        <taxon>Pseudomonadati</taxon>
        <taxon>Pseudomonadota</taxon>
        <taxon>Gammaproteobacteria</taxon>
        <taxon>Alteromonadales</taxon>
        <taxon>Shewanellaceae</taxon>
        <taxon>Shewanella</taxon>
    </lineage>
</organism>
<dbReference type="Gene3D" id="2.40.160.50">
    <property type="entry name" value="membrane protein fhac: a member of the omp85/tpsb transporter family"/>
    <property type="match status" value="1"/>
</dbReference>